<evidence type="ECO:0000256" key="1">
    <source>
        <dbReference type="SAM" id="MobiDB-lite"/>
    </source>
</evidence>
<dbReference type="PANTHER" id="PTHR43268">
    <property type="entry name" value="THIOSULFATE SULFURTRANSFERASE/RHODANESE-LIKE DOMAIN-CONTAINING PROTEIN 2"/>
    <property type="match status" value="1"/>
</dbReference>
<name>A0A1Y5I6Y7_OSTTA</name>
<sequence>MMGAMMGATPRAALRTEPEFQLITFFRFAAIEDPRAEVERHRAHIARNGWELRGRIYVNEQGINAQMSGRGREGEAYAKWVESDARFSGMRISVYPMEEQAHPRLALRYKPNLVQLEGGTNHLPLTDREARAKPLSPKEWHENLIKVNAGEADAPLLLDVRNGYEWDVGHFRGAERPVQESFRETVYTNVQDGLGPLAGIDKSKPIMMYCTGGIRCDVYSTVLREQGYTNVMTLEGGVQAYFDEYGKRGDQLWDDHLFVFDSRLAMAPDGRPSAELGEDAATLRCYCCGENTAPPPHRNCPNVDCNRLFLVCPGCSDKLDGFCCEACTKASHIRPSLVNPGRYEKYSNYDSPESRAARRGPGRSNRKVRRRQRRKLELAAYVLEHMTSVDESRARLVQSTGGTFADRTRSLIDASRTIVVEDEDDDDNDQADESDSEEGTINPALSRYSKQRATLREAYALLAKDQRTPENLVEAAEKIAEERKRMKRSEHEAKTPMICL</sequence>
<dbReference type="PANTHER" id="PTHR43268:SF3">
    <property type="entry name" value="RHODANESE-LIKE DOMAIN-CONTAINING PROTEIN 7-RELATED"/>
    <property type="match status" value="1"/>
</dbReference>
<dbReference type="Gene3D" id="3.40.250.10">
    <property type="entry name" value="Rhodanese-like domain"/>
    <property type="match status" value="1"/>
</dbReference>
<feature type="region of interest" description="Disordered" evidence="1">
    <location>
        <begin position="415"/>
        <end position="449"/>
    </location>
</feature>
<feature type="compositionally biased region" description="Basic residues" evidence="1">
    <location>
        <begin position="357"/>
        <end position="372"/>
    </location>
</feature>
<organism evidence="3">
    <name type="scientific">Ostreococcus tauri</name>
    <name type="common">Marine green alga</name>
    <dbReference type="NCBI Taxonomy" id="70448"/>
    <lineage>
        <taxon>Eukaryota</taxon>
        <taxon>Viridiplantae</taxon>
        <taxon>Chlorophyta</taxon>
        <taxon>Mamiellophyceae</taxon>
        <taxon>Mamiellales</taxon>
        <taxon>Bathycoccaceae</taxon>
        <taxon>Ostreococcus</taxon>
    </lineage>
</organism>
<dbReference type="InterPro" id="IPR001763">
    <property type="entry name" value="Rhodanese-like_dom"/>
</dbReference>
<feature type="region of interest" description="Disordered" evidence="1">
    <location>
        <begin position="341"/>
        <end position="372"/>
    </location>
</feature>
<evidence type="ECO:0000259" key="2">
    <source>
        <dbReference type="PROSITE" id="PS50206"/>
    </source>
</evidence>
<dbReference type="SMART" id="SM00450">
    <property type="entry name" value="RHOD"/>
    <property type="match status" value="1"/>
</dbReference>
<dbReference type="Proteomes" id="UP000195557">
    <property type="component" value="Unassembled WGS sequence"/>
</dbReference>
<dbReference type="InterPro" id="IPR022111">
    <property type="entry name" value="Rhodanese_C"/>
</dbReference>
<dbReference type="SUPFAM" id="SSF52821">
    <property type="entry name" value="Rhodanese/Cell cycle control phosphatase"/>
    <property type="match status" value="1"/>
</dbReference>
<dbReference type="InterPro" id="IPR040503">
    <property type="entry name" value="TRHO_N"/>
</dbReference>
<dbReference type="Pfam" id="PF12368">
    <property type="entry name" value="Rhodanese_C"/>
    <property type="match status" value="1"/>
</dbReference>
<feature type="domain" description="Rhodanese" evidence="2">
    <location>
        <begin position="151"/>
        <end position="250"/>
    </location>
</feature>
<dbReference type="Gene3D" id="3.30.70.100">
    <property type="match status" value="1"/>
</dbReference>
<dbReference type="Pfam" id="PF17773">
    <property type="entry name" value="UPF0176_N"/>
    <property type="match status" value="1"/>
</dbReference>
<dbReference type="PROSITE" id="PS50206">
    <property type="entry name" value="RHODANESE_3"/>
    <property type="match status" value="1"/>
</dbReference>
<dbReference type="eggNOG" id="ENOG502QPZW">
    <property type="taxonomic scope" value="Eukaryota"/>
</dbReference>
<feature type="compositionally biased region" description="Acidic residues" evidence="1">
    <location>
        <begin position="420"/>
        <end position="438"/>
    </location>
</feature>
<reference evidence="3" key="1">
    <citation type="submission" date="2017-04" db="EMBL/GenBank/DDBJ databases">
        <title>Population genomics of picophytoplankton unveils novel chromosome hypervariability.</title>
        <authorList>
            <consortium name="DOE Joint Genome Institute"/>
            <person name="Blanc-Mathieu R."/>
            <person name="Krasovec M."/>
            <person name="Hebrard M."/>
            <person name="Yau S."/>
            <person name="Desgranges E."/>
            <person name="Martin J."/>
            <person name="Schackwitz W."/>
            <person name="Kuo A."/>
            <person name="Salin G."/>
            <person name="Donnadieu C."/>
            <person name="Desdevises Y."/>
            <person name="Sanchez-Ferandin S."/>
            <person name="Moreau H."/>
            <person name="Rivals E."/>
            <person name="Grigoriev I.V."/>
            <person name="Grimsley N."/>
            <person name="Eyre-Walker A."/>
            <person name="Piganeau G."/>
        </authorList>
    </citation>
    <scope>NUCLEOTIDE SEQUENCE [LARGE SCALE GENOMIC DNA]</scope>
    <source>
        <strain evidence="3">RCC 1115</strain>
    </source>
</reference>
<accession>A0A1Y5I6Y7</accession>
<protein>
    <recommendedName>
        <fullName evidence="2">Rhodanese domain-containing protein</fullName>
    </recommendedName>
</protein>
<dbReference type="InterPro" id="IPR036873">
    <property type="entry name" value="Rhodanese-like_dom_sf"/>
</dbReference>
<dbReference type="InterPro" id="IPR020936">
    <property type="entry name" value="TrhO"/>
</dbReference>
<dbReference type="AlphaFoldDB" id="A0A1Y5I6Y7"/>
<dbReference type="Pfam" id="PF00581">
    <property type="entry name" value="Rhodanese"/>
    <property type="match status" value="1"/>
</dbReference>
<evidence type="ECO:0000313" key="3">
    <source>
        <dbReference type="EMBL" id="OUS43843.1"/>
    </source>
</evidence>
<feature type="compositionally biased region" description="Basic and acidic residues" evidence="1">
    <location>
        <begin position="342"/>
        <end position="356"/>
    </location>
</feature>
<gene>
    <name evidence="3" type="ORF">BE221DRAFT_147144</name>
</gene>
<proteinExistence type="predicted"/>
<dbReference type="EMBL" id="KZ155826">
    <property type="protein sequence ID" value="OUS43843.1"/>
    <property type="molecule type" value="Genomic_DNA"/>
</dbReference>